<evidence type="ECO:0000313" key="3">
    <source>
        <dbReference type="Proteomes" id="UP001632038"/>
    </source>
</evidence>
<sequence length="167" mass="18643">MAAVKRGNRDYGMGLVRSTSFGRKRVALPNVCLNFGDYSDDCAFSAKRQCFEDSFLGGDEKLTSIDDLPQEILIRVLCGVEHDDLKSLFCVSKAIREASLVAKQSHFAYNTPRKTVFFQPAEDFDSDIEAPNAPKQSRIQRSRLSAKKLGDISVNLFGSDDEVAWPR</sequence>
<comment type="caution">
    <text evidence="2">The sequence shown here is derived from an EMBL/GenBank/DDBJ whole genome shotgun (WGS) entry which is preliminary data.</text>
</comment>
<proteinExistence type="predicted"/>
<dbReference type="Proteomes" id="UP001632038">
    <property type="component" value="Unassembled WGS sequence"/>
</dbReference>
<evidence type="ECO:0000259" key="1">
    <source>
        <dbReference type="PROSITE" id="PS50181"/>
    </source>
</evidence>
<dbReference type="InterPro" id="IPR045286">
    <property type="entry name" value="FBS1-like"/>
</dbReference>
<evidence type="ECO:0000313" key="2">
    <source>
        <dbReference type="EMBL" id="KAL3615050.1"/>
    </source>
</evidence>
<dbReference type="CDD" id="cd09917">
    <property type="entry name" value="F-box_SF"/>
    <property type="match status" value="1"/>
</dbReference>
<dbReference type="SUPFAM" id="SSF81383">
    <property type="entry name" value="F-box domain"/>
    <property type="match status" value="1"/>
</dbReference>
<name>A0ABD3BCE7_9LAMI</name>
<feature type="domain" description="F-box" evidence="1">
    <location>
        <begin position="62"/>
        <end position="110"/>
    </location>
</feature>
<reference evidence="3" key="1">
    <citation type="journal article" date="2024" name="IScience">
        <title>Strigolactones Initiate the Formation of Haustorium-like Structures in Castilleja.</title>
        <authorList>
            <person name="Buerger M."/>
            <person name="Peterson D."/>
            <person name="Chory J."/>
        </authorList>
    </citation>
    <scope>NUCLEOTIDE SEQUENCE [LARGE SCALE GENOMIC DNA]</scope>
</reference>
<protein>
    <recommendedName>
        <fullName evidence="1">F-box domain-containing protein</fullName>
    </recommendedName>
</protein>
<dbReference type="PROSITE" id="PS50181">
    <property type="entry name" value="FBOX"/>
    <property type="match status" value="1"/>
</dbReference>
<dbReference type="PANTHER" id="PTHR34049">
    <property type="entry name" value="F-BOX PROTEIN SKIP27"/>
    <property type="match status" value="1"/>
</dbReference>
<dbReference type="InterPro" id="IPR036047">
    <property type="entry name" value="F-box-like_dom_sf"/>
</dbReference>
<dbReference type="EMBL" id="JAVIJP010000100">
    <property type="protein sequence ID" value="KAL3615050.1"/>
    <property type="molecule type" value="Genomic_DNA"/>
</dbReference>
<dbReference type="AlphaFoldDB" id="A0ABD3BCE7"/>
<dbReference type="InterPro" id="IPR001810">
    <property type="entry name" value="F-box_dom"/>
</dbReference>
<dbReference type="PANTHER" id="PTHR34049:SF1">
    <property type="entry name" value="F-BOX PROTEIN SKIP27"/>
    <property type="match status" value="1"/>
</dbReference>
<keyword evidence="3" id="KW-1185">Reference proteome</keyword>
<organism evidence="2 3">
    <name type="scientific">Castilleja foliolosa</name>
    <dbReference type="NCBI Taxonomy" id="1961234"/>
    <lineage>
        <taxon>Eukaryota</taxon>
        <taxon>Viridiplantae</taxon>
        <taxon>Streptophyta</taxon>
        <taxon>Embryophyta</taxon>
        <taxon>Tracheophyta</taxon>
        <taxon>Spermatophyta</taxon>
        <taxon>Magnoliopsida</taxon>
        <taxon>eudicotyledons</taxon>
        <taxon>Gunneridae</taxon>
        <taxon>Pentapetalae</taxon>
        <taxon>asterids</taxon>
        <taxon>lamiids</taxon>
        <taxon>Lamiales</taxon>
        <taxon>Orobanchaceae</taxon>
        <taxon>Pedicularideae</taxon>
        <taxon>Castillejinae</taxon>
        <taxon>Castilleja</taxon>
    </lineage>
</organism>
<accession>A0ABD3BCE7</accession>
<gene>
    <name evidence="2" type="ORF">CASFOL_040711</name>
</gene>